<dbReference type="InterPro" id="IPR016024">
    <property type="entry name" value="ARM-type_fold"/>
</dbReference>
<comment type="caution">
    <text evidence="2">The sequence shown here is derived from an EMBL/GenBank/DDBJ whole genome shotgun (WGS) entry which is preliminary data.</text>
</comment>
<reference evidence="2 3" key="1">
    <citation type="submission" date="2024-05" db="EMBL/GenBank/DDBJ databases">
        <authorList>
            <person name="Wallberg A."/>
        </authorList>
    </citation>
    <scope>NUCLEOTIDE SEQUENCE [LARGE SCALE GENOMIC DNA]</scope>
</reference>
<dbReference type="Pfam" id="PF02985">
    <property type="entry name" value="HEAT"/>
    <property type="match status" value="1"/>
</dbReference>
<dbReference type="Gene3D" id="1.25.10.10">
    <property type="entry name" value="Leucine-rich Repeat Variant"/>
    <property type="match status" value="1"/>
</dbReference>
<feature type="non-terminal residue" evidence="2">
    <location>
        <position position="142"/>
    </location>
</feature>
<name>A0AAV2Q9R0_MEGNR</name>
<organism evidence="2 3">
    <name type="scientific">Meganyctiphanes norvegica</name>
    <name type="common">Northern krill</name>
    <name type="synonym">Thysanopoda norvegica</name>
    <dbReference type="NCBI Taxonomy" id="48144"/>
    <lineage>
        <taxon>Eukaryota</taxon>
        <taxon>Metazoa</taxon>
        <taxon>Ecdysozoa</taxon>
        <taxon>Arthropoda</taxon>
        <taxon>Crustacea</taxon>
        <taxon>Multicrustacea</taxon>
        <taxon>Malacostraca</taxon>
        <taxon>Eumalacostraca</taxon>
        <taxon>Eucarida</taxon>
        <taxon>Euphausiacea</taxon>
        <taxon>Euphausiidae</taxon>
        <taxon>Meganyctiphanes</taxon>
    </lineage>
</organism>
<evidence type="ECO:0000256" key="1">
    <source>
        <dbReference type="ARBA" id="ARBA00022737"/>
    </source>
</evidence>
<sequence>MAQPQMDVFLAQMGTTDTRKKLSLGTDIINYLGNPDNTIECDDIGHFIDSTVPWLTNSNFKTVSRLIPHIVKLLSDPTATVRDCAFNTLVECYKHYGDRLRIDLTKKYNLPAARVPPLMTRFDEVRDTGLMMTTASAAGMEG</sequence>
<dbReference type="InterPro" id="IPR011989">
    <property type="entry name" value="ARM-like"/>
</dbReference>
<dbReference type="SUPFAM" id="SSF48371">
    <property type="entry name" value="ARM repeat"/>
    <property type="match status" value="1"/>
</dbReference>
<evidence type="ECO:0000313" key="3">
    <source>
        <dbReference type="Proteomes" id="UP001497623"/>
    </source>
</evidence>
<proteinExistence type="predicted"/>
<gene>
    <name evidence="2" type="ORF">MNOR_LOCUS9518</name>
</gene>
<dbReference type="EMBL" id="CAXKWB010004623">
    <property type="protein sequence ID" value="CAL4074497.1"/>
    <property type="molecule type" value="Genomic_DNA"/>
</dbReference>
<keyword evidence="3" id="KW-1185">Reference proteome</keyword>
<protein>
    <submittedName>
        <fullName evidence="2">Uncharacterized protein</fullName>
    </submittedName>
</protein>
<evidence type="ECO:0000313" key="2">
    <source>
        <dbReference type="EMBL" id="CAL4074497.1"/>
    </source>
</evidence>
<accession>A0AAV2Q9R0</accession>
<dbReference type="Proteomes" id="UP001497623">
    <property type="component" value="Unassembled WGS sequence"/>
</dbReference>
<dbReference type="InterPro" id="IPR000357">
    <property type="entry name" value="HEAT"/>
</dbReference>
<keyword evidence="1" id="KW-0677">Repeat</keyword>
<dbReference type="AlphaFoldDB" id="A0AAV2Q9R0"/>